<dbReference type="InterPro" id="IPR005025">
    <property type="entry name" value="FMN_Rdtase-like_dom"/>
</dbReference>
<dbReference type="AlphaFoldDB" id="A0A1V4ISW9"/>
<dbReference type="Pfam" id="PF03358">
    <property type="entry name" value="FMN_red"/>
    <property type="match status" value="1"/>
</dbReference>
<name>A0A1V4ISW9_9CLOT</name>
<dbReference type="STRING" id="1450648.CLORY_15190"/>
<feature type="domain" description="NADPH-dependent FMN reductase-like" evidence="1">
    <location>
        <begin position="4"/>
        <end position="139"/>
    </location>
</feature>
<accession>A0A1V4ISW9</accession>
<dbReference type="InterPro" id="IPR029039">
    <property type="entry name" value="Flavoprotein-like_sf"/>
</dbReference>
<evidence type="ECO:0000313" key="2">
    <source>
        <dbReference type="EMBL" id="OPJ62895.1"/>
    </source>
</evidence>
<dbReference type="Proteomes" id="UP000190080">
    <property type="component" value="Unassembled WGS sequence"/>
</dbReference>
<protein>
    <submittedName>
        <fullName evidence="2">NADPH-dependent FMN reductase</fullName>
    </submittedName>
</protein>
<dbReference type="SUPFAM" id="SSF52218">
    <property type="entry name" value="Flavoproteins"/>
    <property type="match status" value="1"/>
</dbReference>
<proteinExistence type="predicted"/>
<comment type="caution">
    <text evidence="2">The sequence shown here is derived from an EMBL/GenBank/DDBJ whole genome shotgun (WGS) entry which is preliminary data.</text>
</comment>
<sequence>MVITCISASNIKHAVKNSTSLKTCKIIKDLLKMKVSDHVDVEIIPLVNYELESCIGCGSCFQKDVCVHDESFNRIYQILVKSDALFIVSAHYAPIPSKLSMLLEKIEQLAFLKRFNNENYRSPLFNKPVGIVAHGGGTEEIIKYYKEPVLDSIWNALSYPVEMNIVETDDEHSNGVILPVKSVKRIDTSIFPMQEYDWSDIKERLSPLVSNVLDAVLK</sequence>
<dbReference type="GO" id="GO:0016491">
    <property type="term" value="F:oxidoreductase activity"/>
    <property type="evidence" value="ECO:0007669"/>
    <property type="project" value="InterPro"/>
</dbReference>
<dbReference type="RefSeq" id="WP_169911560.1">
    <property type="nucleotide sequence ID" value="NZ_MZGV01000012.1"/>
</dbReference>
<dbReference type="Gene3D" id="3.40.50.360">
    <property type="match status" value="1"/>
</dbReference>
<reference evidence="2 3" key="1">
    <citation type="submission" date="2017-03" db="EMBL/GenBank/DDBJ databases">
        <title>Genome sequence of Clostridium oryzae DSM 28571.</title>
        <authorList>
            <person name="Poehlein A."/>
            <person name="Daniel R."/>
        </authorList>
    </citation>
    <scope>NUCLEOTIDE SEQUENCE [LARGE SCALE GENOMIC DNA]</scope>
    <source>
        <strain evidence="2 3">DSM 28571</strain>
    </source>
</reference>
<evidence type="ECO:0000259" key="1">
    <source>
        <dbReference type="Pfam" id="PF03358"/>
    </source>
</evidence>
<gene>
    <name evidence="2" type="ORF">CLORY_15190</name>
</gene>
<evidence type="ECO:0000313" key="3">
    <source>
        <dbReference type="Proteomes" id="UP000190080"/>
    </source>
</evidence>
<keyword evidence="3" id="KW-1185">Reference proteome</keyword>
<organism evidence="2 3">
    <name type="scientific">Clostridium oryzae</name>
    <dbReference type="NCBI Taxonomy" id="1450648"/>
    <lineage>
        <taxon>Bacteria</taxon>
        <taxon>Bacillati</taxon>
        <taxon>Bacillota</taxon>
        <taxon>Clostridia</taxon>
        <taxon>Eubacteriales</taxon>
        <taxon>Clostridiaceae</taxon>
        <taxon>Clostridium</taxon>
    </lineage>
</organism>
<dbReference type="EMBL" id="MZGV01000012">
    <property type="protein sequence ID" value="OPJ62895.1"/>
    <property type="molecule type" value="Genomic_DNA"/>
</dbReference>